<evidence type="ECO:0000313" key="1">
    <source>
        <dbReference type="EMBL" id="CAG8786480.1"/>
    </source>
</evidence>
<sequence length="90" mass="10174">KEFAFCWYCLHEVNNSSRNNHLCEGVDSRLAILKNAVKKEMYTGYHRSVRALNVVQLSNMAGTANICHVLAVKNSGCITREWDGHVVHLT</sequence>
<dbReference type="EMBL" id="CAJVPV010057157">
    <property type="protein sequence ID" value="CAG8786480.1"/>
    <property type="molecule type" value="Genomic_DNA"/>
</dbReference>
<gene>
    <name evidence="1" type="ORF">AMORRO_LOCUS17772</name>
</gene>
<organism evidence="1 2">
    <name type="scientific">Acaulospora morrowiae</name>
    <dbReference type="NCBI Taxonomy" id="94023"/>
    <lineage>
        <taxon>Eukaryota</taxon>
        <taxon>Fungi</taxon>
        <taxon>Fungi incertae sedis</taxon>
        <taxon>Mucoromycota</taxon>
        <taxon>Glomeromycotina</taxon>
        <taxon>Glomeromycetes</taxon>
        <taxon>Diversisporales</taxon>
        <taxon>Acaulosporaceae</taxon>
        <taxon>Acaulospora</taxon>
    </lineage>
</organism>
<dbReference type="AlphaFoldDB" id="A0A9N9JLG3"/>
<feature type="non-terminal residue" evidence="1">
    <location>
        <position position="1"/>
    </location>
</feature>
<reference evidence="1" key="1">
    <citation type="submission" date="2021-06" db="EMBL/GenBank/DDBJ databases">
        <authorList>
            <person name="Kallberg Y."/>
            <person name="Tangrot J."/>
            <person name="Rosling A."/>
        </authorList>
    </citation>
    <scope>NUCLEOTIDE SEQUENCE</scope>
    <source>
        <strain evidence="1">CL551</strain>
    </source>
</reference>
<protein>
    <submittedName>
        <fullName evidence="1">16043_t:CDS:1</fullName>
    </submittedName>
</protein>
<accession>A0A9N9JLG3</accession>
<proteinExistence type="predicted"/>
<evidence type="ECO:0000313" key="2">
    <source>
        <dbReference type="Proteomes" id="UP000789342"/>
    </source>
</evidence>
<keyword evidence="2" id="KW-1185">Reference proteome</keyword>
<feature type="non-terminal residue" evidence="1">
    <location>
        <position position="90"/>
    </location>
</feature>
<comment type="caution">
    <text evidence="1">The sequence shown here is derived from an EMBL/GenBank/DDBJ whole genome shotgun (WGS) entry which is preliminary data.</text>
</comment>
<name>A0A9N9JLG3_9GLOM</name>
<dbReference type="Proteomes" id="UP000789342">
    <property type="component" value="Unassembled WGS sequence"/>
</dbReference>